<feature type="compositionally biased region" description="Gly residues" evidence="1">
    <location>
        <begin position="178"/>
        <end position="191"/>
    </location>
</feature>
<keyword evidence="5" id="KW-1185">Reference proteome</keyword>
<gene>
    <name evidence="4" type="ORF">G3T38_18030</name>
</gene>
<dbReference type="AlphaFoldDB" id="A0A6P0HNH2"/>
<keyword evidence="2" id="KW-0812">Transmembrane</keyword>
<sequence>MRFARFVAATALAVAATPVLGGVTAAPAAAAGCTGAGGVTVVVDRGSLGGGVTESCVSSGGKARTLFNSAGYSQRDDPRQPGFVCYVDELPGKDCGKNTSEGRYWGLWWSDGTSSGWKYATLGVDSLQVPDGGYVAWAWQDGSTSARDAVPPRSSAPARAGSGSGAGSSPSAPSDPGSGAGGSGSPSGGSSRGTAPSTTPGGSGAPGSGVPRSATPGATDATDAPTDAPTTGATADPTADPTAGATDAPTSGEPSAGETAAYDEDAVVPSEGSSDAADEAAGGSVPWWALGIVAVVLAAGGGGVALARRRRSEAGPLL</sequence>
<organism evidence="4 5">
    <name type="scientific">Nocardioides zeae</name>
    <dbReference type="NCBI Taxonomy" id="1457234"/>
    <lineage>
        <taxon>Bacteria</taxon>
        <taxon>Bacillati</taxon>
        <taxon>Actinomycetota</taxon>
        <taxon>Actinomycetes</taxon>
        <taxon>Propionibacteriales</taxon>
        <taxon>Nocardioidaceae</taxon>
        <taxon>Nocardioides</taxon>
    </lineage>
</organism>
<feature type="transmembrane region" description="Helical" evidence="2">
    <location>
        <begin position="287"/>
        <end position="307"/>
    </location>
</feature>
<evidence type="ECO:0008006" key="6">
    <source>
        <dbReference type="Google" id="ProtNLM"/>
    </source>
</evidence>
<evidence type="ECO:0000313" key="5">
    <source>
        <dbReference type="Proteomes" id="UP000468687"/>
    </source>
</evidence>
<evidence type="ECO:0000256" key="2">
    <source>
        <dbReference type="SAM" id="Phobius"/>
    </source>
</evidence>
<dbReference type="Proteomes" id="UP000468687">
    <property type="component" value="Unassembled WGS sequence"/>
</dbReference>
<feature type="compositionally biased region" description="Low complexity" evidence="1">
    <location>
        <begin position="208"/>
        <end position="250"/>
    </location>
</feature>
<proteinExistence type="predicted"/>
<feature type="chain" id="PRO_5038665548" description="DUF4430 domain-containing protein" evidence="3">
    <location>
        <begin position="22"/>
        <end position="318"/>
    </location>
</feature>
<dbReference type="RefSeq" id="WP_163773848.1">
    <property type="nucleotide sequence ID" value="NZ_JAAGXA010000015.1"/>
</dbReference>
<feature type="compositionally biased region" description="Low complexity" evidence="1">
    <location>
        <begin position="145"/>
        <end position="177"/>
    </location>
</feature>
<feature type="compositionally biased region" description="Low complexity" evidence="1">
    <location>
        <begin position="270"/>
        <end position="281"/>
    </location>
</feature>
<evidence type="ECO:0000256" key="1">
    <source>
        <dbReference type="SAM" id="MobiDB-lite"/>
    </source>
</evidence>
<dbReference type="PROSITE" id="PS51257">
    <property type="entry name" value="PROKAR_LIPOPROTEIN"/>
    <property type="match status" value="1"/>
</dbReference>
<reference evidence="4 5" key="1">
    <citation type="journal article" date="2014" name="Int. J. Syst. Evol. Microbiol.">
        <title>Nocardioides zeae sp. nov., isolated from the stem of Zea mays.</title>
        <authorList>
            <person name="Glaeser S.P."/>
            <person name="McInroy J.A."/>
            <person name="Busse H.J."/>
            <person name="Kampfer P."/>
        </authorList>
    </citation>
    <scope>NUCLEOTIDE SEQUENCE [LARGE SCALE GENOMIC DNA]</scope>
    <source>
        <strain evidence="4 5">JCM 30728</strain>
    </source>
</reference>
<protein>
    <recommendedName>
        <fullName evidence="6">DUF4430 domain-containing protein</fullName>
    </recommendedName>
</protein>
<evidence type="ECO:0000313" key="4">
    <source>
        <dbReference type="EMBL" id="NEN80163.1"/>
    </source>
</evidence>
<accession>A0A6P0HNH2</accession>
<keyword evidence="2" id="KW-0472">Membrane</keyword>
<keyword evidence="3" id="KW-0732">Signal</keyword>
<evidence type="ECO:0000256" key="3">
    <source>
        <dbReference type="SAM" id="SignalP"/>
    </source>
</evidence>
<feature type="region of interest" description="Disordered" evidence="1">
    <location>
        <begin position="144"/>
        <end position="281"/>
    </location>
</feature>
<feature type="signal peptide" evidence="3">
    <location>
        <begin position="1"/>
        <end position="21"/>
    </location>
</feature>
<keyword evidence="2" id="KW-1133">Transmembrane helix</keyword>
<name>A0A6P0HNH2_9ACTN</name>
<comment type="caution">
    <text evidence="4">The sequence shown here is derived from an EMBL/GenBank/DDBJ whole genome shotgun (WGS) entry which is preliminary data.</text>
</comment>
<dbReference type="EMBL" id="JAAGXA010000015">
    <property type="protein sequence ID" value="NEN80163.1"/>
    <property type="molecule type" value="Genomic_DNA"/>
</dbReference>